<sequence>MIPVKLAISGQPGTGKTGMVLKIAEMVSDRFSIGGFTTHAIDEDGVMVGIMLRDYITGEEELAASVRWDVKPRVPGRTPEATPLGIRLDTVKRIAVKSVLRAIEENDLILIDEVGKLVSESKEFAEALDDALECGKPMLITMHKRSRNPLLQSIRKRDDLRTLEVTRINSGLLPSKAVRILKTGMV</sequence>
<dbReference type="PANTHER" id="PTHR43146">
    <property type="entry name" value="CANCER-RELATED NUCLEOSIDE-TRIPHOSPHATASE"/>
    <property type="match status" value="1"/>
</dbReference>
<keyword evidence="4" id="KW-0418">Kinase</keyword>
<evidence type="ECO:0000313" key="4">
    <source>
        <dbReference type="EMBL" id="HIG63039.1"/>
    </source>
</evidence>
<dbReference type="GO" id="GO:0017111">
    <property type="term" value="F:ribonucleoside triphosphate phosphatase activity"/>
    <property type="evidence" value="ECO:0007669"/>
    <property type="project" value="InterPro"/>
</dbReference>
<keyword evidence="3" id="KW-0067">ATP-binding</keyword>
<keyword evidence="2" id="KW-0378">Hydrolase</keyword>
<reference evidence="5" key="1">
    <citation type="journal article" date="2019" name="bioRxiv">
        <title>Genome diversification in globally distributed novel marine Proteobacteria is linked to environmental adaptation.</title>
        <authorList>
            <person name="Zhou Z."/>
            <person name="Tran P.Q."/>
            <person name="Kieft K."/>
            <person name="Anantharaman K."/>
        </authorList>
    </citation>
    <scope>NUCLEOTIDE SEQUENCE [LARGE SCALE GENOMIC DNA]</scope>
</reference>
<dbReference type="InterPro" id="IPR027417">
    <property type="entry name" value="P-loop_NTPase"/>
</dbReference>
<dbReference type="Gene3D" id="3.40.50.300">
    <property type="entry name" value="P-loop containing nucleotide triphosphate hydrolases"/>
    <property type="match status" value="1"/>
</dbReference>
<proteinExistence type="predicted"/>
<keyword evidence="4" id="KW-0808">Transferase</keyword>
<protein>
    <submittedName>
        <fullName evidence="4">Nucleotide kinase</fullName>
    </submittedName>
</protein>
<name>A0A7C7ZCS3_9ARCH</name>
<dbReference type="Pfam" id="PF03266">
    <property type="entry name" value="NTPase_1"/>
    <property type="match status" value="1"/>
</dbReference>
<evidence type="ECO:0000313" key="5">
    <source>
        <dbReference type="Proteomes" id="UP000589516"/>
    </source>
</evidence>
<dbReference type="AlphaFoldDB" id="A0A7C7ZCS3"/>
<comment type="caution">
    <text evidence="4">The sequence shown here is derived from an EMBL/GenBank/DDBJ whole genome shotgun (WGS) entry which is preliminary data.</text>
</comment>
<evidence type="ECO:0000256" key="2">
    <source>
        <dbReference type="ARBA" id="ARBA00022801"/>
    </source>
</evidence>
<dbReference type="EMBL" id="DUAV01000006">
    <property type="protein sequence ID" value="HIG63039.1"/>
    <property type="molecule type" value="Genomic_DNA"/>
</dbReference>
<dbReference type="InterPro" id="IPR004948">
    <property type="entry name" value="Nuc-triphosphatase_THEP1"/>
</dbReference>
<evidence type="ECO:0000256" key="1">
    <source>
        <dbReference type="ARBA" id="ARBA00022741"/>
    </source>
</evidence>
<dbReference type="GO" id="GO:0016301">
    <property type="term" value="F:kinase activity"/>
    <property type="evidence" value="ECO:0007669"/>
    <property type="project" value="UniProtKB-KW"/>
</dbReference>
<organism evidence="4 5">
    <name type="scientific">Marine Group III euryarchaeote</name>
    <dbReference type="NCBI Taxonomy" id="2173149"/>
    <lineage>
        <taxon>Archaea</taxon>
        <taxon>Methanobacteriati</taxon>
        <taxon>Thermoplasmatota</taxon>
        <taxon>Thermoplasmata</taxon>
        <taxon>Candidatus Thermoprofundales</taxon>
    </lineage>
</organism>
<dbReference type="GO" id="GO:0005524">
    <property type="term" value="F:ATP binding"/>
    <property type="evidence" value="ECO:0007669"/>
    <property type="project" value="UniProtKB-KW"/>
</dbReference>
<gene>
    <name evidence="4" type="ORF">EYQ16_00745</name>
</gene>
<dbReference type="SUPFAM" id="SSF52540">
    <property type="entry name" value="P-loop containing nucleoside triphosphate hydrolases"/>
    <property type="match status" value="1"/>
</dbReference>
<dbReference type="PANTHER" id="PTHR43146:SF1">
    <property type="entry name" value="CANCER-RELATED NUCLEOSIDE-TRIPHOSPHATASE"/>
    <property type="match status" value="1"/>
</dbReference>
<keyword evidence="1" id="KW-0547">Nucleotide-binding</keyword>
<evidence type="ECO:0000256" key="3">
    <source>
        <dbReference type="ARBA" id="ARBA00022840"/>
    </source>
</evidence>
<accession>A0A7C7ZCS3</accession>
<dbReference type="Proteomes" id="UP000589516">
    <property type="component" value="Unassembled WGS sequence"/>
</dbReference>